<dbReference type="PANTHER" id="PTHR30273:SF2">
    <property type="entry name" value="PROTEIN FECR"/>
    <property type="match status" value="1"/>
</dbReference>
<sequence>MHKPSAPLDPSPDVRRAAQAWVVRLTSGDVRPGDVEAARAWCAQAPEHQQAFVEARRLWALSGQLQAPARRRAPARQWALASAAVLVLGVGVALAWHGQWGADYRTGVGERRVVTLSDGSRISLDAESAVDVEMNDRARRITLRKGEAVFEVAHDPARPFTVQAGAVQATALGTVYAVSREGASVGVVVKRGRVAVSDTADRVELSAGEAVGREAGRLGGKHGLDVDSALAWQQGRLVFEQAPLAQVLKALERYRPGWLLIGDEQLRGLKVSGTFQLDRLDEGLATLEQAFPLSIHRYSDFLLVFEARD</sequence>
<evidence type="ECO:0000259" key="2">
    <source>
        <dbReference type="Pfam" id="PF04773"/>
    </source>
</evidence>
<dbReference type="AlphaFoldDB" id="B0KMD4"/>
<dbReference type="Pfam" id="PF16220">
    <property type="entry name" value="DUF4880"/>
    <property type="match status" value="1"/>
</dbReference>
<dbReference type="eggNOG" id="COG3712">
    <property type="taxonomic scope" value="Bacteria"/>
</dbReference>
<evidence type="ECO:0000313" key="4">
    <source>
        <dbReference type="EMBL" id="ABY96610.1"/>
    </source>
</evidence>
<dbReference type="PANTHER" id="PTHR30273">
    <property type="entry name" value="PERIPLASMIC SIGNAL SENSOR AND SIGMA FACTOR ACTIVATOR FECR-RELATED"/>
    <property type="match status" value="1"/>
</dbReference>
<feature type="transmembrane region" description="Helical" evidence="1">
    <location>
        <begin position="78"/>
        <end position="96"/>
    </location>
</feature>
<reference evidence="4 5" key="1">
    <citation type="submission" date="2008-01" db="EMBL/GenBank/DDBJ databases">
        <title>Complete sequence of Pseudomonas putida GB-1.</title>
        <authorList>
            <consortium name="US DOE Joint Genome Institute"/>
            <person name="Copeland A."/>
            <person name="Lucas S."/>
            <person name="Lapidus A."/>
            <person name="Barry K."/>
            <person name="Glavina del Rio T."/>
            <person name="Dalin E."/>
            <person name="Tice H."/>
            <person name="Pitluck S."/>
            <person name="Bruce D."/>
            <person name="Goodwin L."/>
            <person name="Chertkov O."/>
            <person name="Brettin T."/>
            <person name="Detter J.C."/>
            <person name="Han C."/>
            <person name="Kuske C.R."/>
            <person name="Schmutz J."/>
            <person name="Larimer F."/>
            <person name="Land M."/>
            <person name="Hauser L."/>
            <person name="Kyrpides N."/>
            <person name="Kim E."/>
            <person name="McCarthy J.K."/>
            <person name="Richardson P."/>
        </authorList>
    </citation>
    <scope>NUCLEOTIDE SEQUENCE [LARGE SCALE GENOMIC DNA]</scope>
    <source>
        <strain evidence="4 5">GB-1</strain>
    </source>
</reference>
<dbReference type="HOGENOM" id="CLU_050192_0_1_6"/>
<protein>
    <submittedName>
        <fullName evidence="4">Anti-FecI sigma factor, FecR</fullName>
    </submittedName>
</protein>
<keyword evidence="1" id="KW-0472">Membrane</keyword>
<dbReference type="KEGG" id="ppg:PputGB1_0700"/>
<dbReference type="Pfam" id="PF04773">
    <property type="entry name" value="FecR"/>
    <property type="match status" value="1"/>
</dbReference>
<evidence type="ECO:0000259" key="3">
    <source>
        <dbReference type="Pfam" id="PF16220"/>
    </source>
</evidence>
<evidence type="ECO:0000313" key="5">
    <source>
        <dbReference type="Proteomes" id="UP000002157"/>
    </source>
</evidence>
<keyword evidence="1" id="KW-1133">Transmembrane helix</keyword>
<dbReference type="PIRSF" id="PIRSF018266">
    <property type="entry name" value="FecR"/>
    <property type="match status" value="1"/>
</dbReference>
<dbReference type="EMBL" id="CP000926">
    <property type="protein sequence ID" value="ABY96610.1"/>
    <property type="molecule type" value="Genomic_DNA"/>
</dbReference>
<gene>
    <name evidence="4" type="ordered locus">PputGB1_0700</name>
</gene>
<dbReference type="InterPro" id="IPR012373">
    <property type="entry name" value="Ferrdict_sens_TM"/>
</dbReference>
<dbReference type="InterPro" id="IPR006860">
    <property type="entry name" value="FecR"/>
</dbReference>
<organism evidence="4 5">
    <name type="scientific">Pseudomonas putida (strain GB-1)</name>
    <dbReference type="NCBI Taxonomy" id="76869"/>
    <lineage>
        <taxon>Bacteria</taxon>
        <taxon>Pseudomonadati</taxon>
        <taxon>Pseudomonadota</taxon>
        <taxon>Gammaproteobacteria</taxon>
        <taxon>Pseudomonadales</taxon>
        <taxon>Pseudomonadaceae</taxon>
        <taxon>Pseudomonas</taxon>
    </lineage>
</organism>
<evidence type="ECO:0000256" key="1">
    <source>
        <dbReference type="SAM" id="Phobius"/>
    </source>
</evidence>
<name>B0KMD4_PSEPG</name>
<dbReference type="RefSeq" id="WP_012270415.1">
    <property type="nucleotide sequence ID" value="NC_010322.1"/>
</dbReference>
<dbReference type="Proteomes" id="UP000002157">
    <property type="component" value="Chromosome"/>
</dbReference>
<dbReference type="Gene3D" id="3.55.50.30">
    <property type="match status" value="1"/>
</dbReference>
<feature type="domain" description="FecR N-terminal" evidence="3">
    <location>
        <begin position="16"/>
        <end position="58"/>
    </location>
</feature>
<dbReference type="InterPro" id="IPR032623">
    <property type="entry name" value="FecR_N"/>
</dbReference>
<keyword evidence="1" id="KW-0812">Transmembrane</keyword>
<dbReference type="Gene3D" id="2.60.120.1440">
    <property type="match status" value="1"/>
</dbReference>
<proteinExistence type="predicted"/>
<accession>B0KMD4</accession>
<dbReference type="GO" id="GO:0016989">
    <property type="term" value="F:sigma factor antagonist activity"/>
    <property type="evidence" value="ECO:0007669"/>
    <property type="project" value="TreeGrafter"/>
</dbReference>
<feature type="domain" description="FecR protein" evidence="2">
    <location>
        <begin position="103"/>
        <end position="194"/>
    </location>
</feature>